<organism evidence="3 4">
    <name type="scientific">Desulfomonile tiedjei</name>
    <dbReference type="NCBI Taxonomy" id="2358"/>
    <lineage>
        <taxon>Bacteria</taxon>
        <taxon>Pseudomonadati</taxon>
        <taxon>Thermodesulfobacteriota</taxon>
        <taxon>Desulfomonilia</taxon>
        <taxon>Desulfomonilales</taxon>
        <taxon>Desulfomonilaceae</taxon>
        <taxon>Desulfomonile</taxon>
    </lineage>
</organism>
<dbReference type="InterPro" id="IPR023155">
    <property type="entry name" value="Cyt_c-552/4"/>
</dbReference>
<gene>
    <name evidence="3" type="ORF">HY912_05790</name>
</gene>
<evidence type="ECO:0000313" key="3">
    <source>
        <dbReference type="EMBL" id="MBI5248989.1"/>
    </source>
</evidence>
<keyword evidence="1" id="KW-0732">Signal</keyword>
<feature type="signal peptide" evidence="1">
    <location>
        <begin position="1"/>
        <end position="24"/>
    </location>
</feature>
<dbReference type="AlphaFoldDB" id="A0A9D6V002"/>
<protein>
    <submittedName>
        <fullName evidence="3">Hydroxylamine oxidase</fullName>
    </submittedName>
</protein>
<dbReference type="SUPFAM" id="SSF48695">
    <property type="entry name" value="Multiheme cytochromes"/>
    <property type="match status" value="1"/>
</dbReference>
<comment type="caution">
    <text evidence="3">The sequence shown here is derived from an EMBL/GenBank/DDBJ whole genome shotgun (WGS) entry which is preliminary data.</text>
</comment>
<dbReference type="EMBL" id="JACRDE010000167">
    <property type="protein sequence ID" value="MBI5248989.1"/>
    <property type="molecule type" value="Genomic_DNA"/>
</dbReference>
<dbReference type="Pfam" id="PF13435">
    <property type="entry name" value="Cytochrome_C554"/>
    <property type="match status" value="1"/>
</dbReference>
<feature type="chain" id="PRO_5038735860" evidence="1">
    <location>
        <begin position="25"/>
        <end position="148"/>
    </location>
</feature>
<dbReference type="Gene3D" id="1.10.780.10">
    <property type="entry name" value="Hydroxylamine Oxidoreductase, Chain A, domain 1"/>
    <property type="match status" value="1"/>
</dbReference>
<evidence type="ECO:0000259" key="2">
    <source>
        <dbReference type="Pfam" id="PF13435"/>
    </source>
</evidence>
<sequence length="148" mass="16091">MKSSIVFGVAWVLVSLLCAGPALGEDAPLSPATQECLDCHITSTPAMVADWKRSRHARIAPAGAVKKPDLERRVSAEKIPDKLAEFAVGCAECHTMNPEVHKDTFNHNEQRVHLTVTPKDCSVCHPTEAIQFDKNLMSHAWGNLAGNP</sequence>
<accession>A0A9D6V002</accession>
<name>A0A9D6V002_9BACT</name>
<dbReference type="InterPro" id="IPR036280">
    <property type="entry name" value="Multihaem_cyt_sf"/>
</dbReference>
<dbReference type="Proteomes" id="UP000807825">
    <property type="component" value="Unassembled WGS sequence"/>
</dbReference>
<feature type="non-terminal residue" evidence="3">
    <location>
        <position position="148"/>
    </location>
</feature>
<evidence type="ECO:0000313" key="4">
    <source>
        <dbReference type="Proteomes" id="UP000807825"/>
    </source>
</evidence>
<feature type="domain" description="Cytochrome c-552/4" evidence="2">
    <location>
        <begin position="35"/>
        <end position="125"/>
    </location>
</feature>
<evidence type="ECO:0000256" key="1">
    <source>
        <dbReference type="SAM" id="SignalP"/>
    </source>
</evidence>
<reference evidence="3" key="1">
    <citation type="submission" date="2020-07" db="EMBL/GenBank/DDBJ databases">
        <title>Huge and variable diversity of episymbiotic CPR bacteria and DPANN archaea in groundwater ecosystems.</title>
        <authorList>
            <person name="He C.Y."/>
            <person name="Keren R."/>
            <person name="Whittaker M."/>
            <person name="Farag I.F."/>
            <person name="Doudna J."/>
            <person name="Cate J.H.D."/>
            <person name="Banfield J.F."/>
        </authorList>
    </citation>
    <scope>NUCLEOTIDE SEQUENCE</scope>
    <source>
        <strain evidence="3">NC_groundwater_1664_Pr3_B-0.1um_52_9</strain>
    </source>
</reference>
<proteinExistence type="predicted"/>